<dbReference type="EMBL" id="MU001504">
    <property type="protein sequence ID" value="KAF2442007.1"/>
    <property type="molecule type" value="Genomic_DNA"/>
</dbReference>
<dbReference type="AlphaFoldDB" id="A0A9P4PDM6"/>
<feature type="non-terminal residue" evidence="1">
    <location>
        <position position="299"/>
    </location>
</feature>
<proteinExistence type="predicted"/>
<reference evidence="1" key="1">
    <citation type="journal article" date="2020" name="Stud. Mycol.">
        <title>101 Dothideomycetes genomes: a test case for predicting lifestyles and emergence of pathogens.</title>
        <authorList>
            <person name="Haridas S."/>
            <person name="Albert R."/>
            <person name="Binder M."/>
            <person name="Bloem J."/>
            <person name="Labutti K."/>
            <person name="Salamov A."/>
            <person name="Andreopoulos B."/>
            <person name="Baker S."/>
            <person name="Barry K."/>
            <person name="Bills G."/>
            <person name="Bluhm B."/>
            <person name="Cannon C."/>
            <person name="Castanera R."/>
            <person name="Culley D."/>
            <person name="Daum C."/>
            <person name="Ezra D."/>
            <person name="Gonzalez J."/>
            <person name="Henrissat B."/>
            <person name="Kuo A."/>
            <person name="Liang C."/>
            <person name="Lipzen A."/>
            <person name="Lutzoni F."/>
            <person name="Magnuson J."/>
            <person name="Mondo S."/>
            <person name="Nolan M."/>
            <person name="Ohm R."/>
            <person name="Pangilinan J."/>
            <person name="Park H.-J."/>
            <person name="Ramirez L."/>
            <person name="Alfaro M."/>
            <person name="Sun H."/>
            <person name="Tritt A."/>
            <person name="Yoshinaga Y."/>
            <person name="Zwiers L.-H."/>
            <person name="Turgeon B."/>
            <person name="Goodwin S."/>
            <person name="Spatafora J."/>
            <person name="Crous P."/>
            <person name="Grigoriev I."/>
        </authorList>
    </citation>
    <scope>NUCLEOTIDE SEQUENCE</scope>
    <source>
        <strain evidence="1">CBS 690.94</strain>
    </source>
</reference>
<organism evidence="1 2">
    <name type="scientific">Karstenula rhodostoma CBS 690.94</name>
    <dbReference type="NCBI Taxonomy" id="1392251"/>
    <lineage>
        <taxon>Eukaryota</taxon>
        <taxon>Fungi</taxon>
        <taxon>Dikarya</taxon>
        <taxon>Ascomycota</taxon>
        <taxon>Pezizomycotina</taxon>
        <taxon>Dothideomycetes</taxon>
        <taxon>Pleosporomycetidae</taxon>
        <taxon>Pleosporales</taxon>
        <taxon>Massarineae</taxon>
        <taxon>Didymosphaeriaceae</taxon>
        <taxon>Karstenula</taxon>
    </lineage>
</organism>
<gene>
    <name evidence="1" type="ORF">P171DRAFT_327385</name>
</gene>
<accession>A0A9P4PDM6</accession>
<name>A0A9P4PDM6_9PLEO</name>
<dbReference type="OrthoDB" id="2959714at2759"/>
<sequence>EKSASVGGMDHVLDILRSHQHPCIILGCNAHRWMGSTGMCSRTCDMLIRDYQLESIAAKLVETNRWERIDLGLSPVSYTVPHSANDAEVILRKTTVDHDSMYTGFELNMLCLWSEATYRIQVDDCPTIEVPDFHCANNVLMEEKWHPATERTNVSWYGPCPYENSTIQNIPEWRTRQPLFTKGYPRGKSPSHNTPIFVPSLPNYLDALIYHVTHYKESRRGLSSESSWQIRNLTRYLYLELSHQQLPLLIELEEYEFMEEYLRAFVRKPRFVYNNVPGLGFVATRIREWDLPISPDSSR</sequence>
<comment type="caution">
    <text evidence="1">The sequence shown here is derived from an EMBL/GenBank/DDBJ whole genome shotgun (WGS) entry which is preliminary data.</text>
</comment>
<dbReference type="Proteomes" id="UP000799764">
    <property type="component" value="Unassembled WGS sequence"/>
</dbReference>
<feature type="non-terminal residue" evidence="1">
    <location>
        <position position="1"/>
    </location>
</feature>
<evidence type="ECO:0000313" key="1">
    <source>
        <dbReference type="EMBL" id="KAF2442007.1"/>
    </source>
</evidence>
<keyword evidence="2" id="KW-1185">Reference proteome</keyword>
<protein>
    <submittedName>
        <fullName evidence="1">Uncharacterized protein</fullName>
    </submittedName>
</protein>
<evidence type="ECO:0000313" key="2">
    <source>
        <dbReference type="Proteomes" id="UP000799764"/>
    </source>
</evidence>